<dbReference type="RefSeq" id="WP_115301969.1">
    <property type="nucleotide sequence ID" value="NZ_CAAAHO010000001.1"/>
</dbReference>
<dbReference type="InterPro" id="IPR037257">
    <property type="entry name" value="T2SS_E_N_sf"/>
</dbReference>
<keyword evidence="7 8" id="KW-0472">Membrane</keyword>
<evidence type="ECO:0000256" key="5">
    <source>
        <dbReference type="ARBA" id="ARBA00022692"/>
    </source>
</evidence>
<accession>A0A378I6Y2</accession>
<evidence type="ECO:0000256" key="4">
    <source>
        <dbReference type="ARBA" id="ARBA00022679"/>
    </source>
</evidence>
<keyword evidence="5 8" id="KW-0812">Transmembrane</keyword>
<evidence type="ECO:0000256" key="3">
    <source>
        <dbReference type="ARBA" id="ARBA00022676"/>
    </source>
</evidence>
<dbReference type="EMBL" id="UGNV01000001">
    <property type="protein sequence ID" value="STX28204.1"/>
    <property type="molecule type" value="Genomic_DNA"/>
</dbReference>
<keyword evidence="4" id="KW-0808">Transferase</keyword>
<dbReference type="SUPFAM" id="SSF53448">
    <property type="entry name" value="Nucleotide-diphospho-sugar transferases"/>
    <property type="match status" value="1"/>
</dbReference>
<dbReference type="Pfam" id="PF13632">
    <property type="entry name" value="Glyco_trans_2_3"/>
    <property type="match status" value="1"/>
</dbReference>
<feature type="transmembrane region" description="Helical" evidence="8">
    <location>
        <begin position="356"/>
        <end position="378"/>
    </location>
</feature>
<dbReference type="AlphaFoldDB" id="A0A378I6Y2"/>
<comment type="subcellular location">
    <subcellularLocation>
        <location evidence="1">Membrane</location>
        <topology evidence="1">Multi-pass membrane protein</topology>
    </subcellularLocation>
</comment>
<dbReference type="PANTHER" id="PTHR43867">
    <property type="entry name" value="CELLULOSE SYNTHASE CATALYTIC SUBUNIT A [UDP-FORMING]"/>
    <property type="match status" value="1"/>
</dbReference>
<dbReference type="GO" id="GO:0016020">
    <property type="term" value="C:membrane"/>
    <property type="evidence" value="ECO:0007669"/>
    <property type="project" value="UniProtKB-SubCell"/>
</dbReference>
<keyword evidence="6 8" id="KW-1133">Transmembrane helix</keyword>
<feature type="domain" description="Glycosyltransferase 2-like" evidence="9">
    <location>
        <begin position="157"/>
        <end position="376"/>
    </location>
</feature>
<protein>
    <submittedName>
        <fullName evidence="10">Bacteriophage N4 adsorption protein B</fullName>
    </submittedName>
</protein>
<evidence type="ECO:0000256" key="6">
    <source>
        <dbReference type="ARBA" id="ARBA00022989"/>
    </source>
</evidence>
<dbReference type="InterPro" id="IPR001173">
    <property type="entry name" value="Glyco_trans_2-like"/>
</dbReference>
<feature type="transmembrane region" description="Helical" evidence="8">
    <location>
        <begin position="6"/>
        <end position="34"/>
    </location>
</feature>
<evidence type="ECO:0000256" key="1">
    <source>
        <dbReference type="ARBA" id="ARBA00004141"/>
    </source>
</evidence>
<organism evidence="10 11">
    <name type="scientific">Legionella beliardensis</name>
    <dbReference type="NCBI Taxonomy" id="91822"/>
    <lineage>
        <taxon>Bacteria</taxon>
        <taxon>Pseudomonadati</taxon>
        <taxon>Pseudomonadota</taxon>
        <taxon>Gammaproteobacteria</taxon>
        <taxon>Legionellales</taxon>
        <taxon>Legionellaceae</taxon>
        <taxon>Legionella</taxon>
    </lineage>
</organism>
<evidence type="ECO:0000313" key="10">
    <source>
        <dbReference type="EMBL" id="STX28204.1"/>
    </source>
</evidence>
<name>A0A378I6Y2_9GAMM</name>
<evidence type="ECO:0000313" key="11">
    <source>
        <dbReference type="Proteomes" id="UP000254968"/>
    </source>
</evidence>
<dbReference type="OrthoDB" id="5294733at2"/>
<dbReference type="PANTHER" id="PTHR43867:SF2">
    <property type="entry name" value="CELLULOSE SYNTHASE CATALYTIC SUBUNIT A [UDP-FORMING]"/>
    <property type="match status" value="1"/>
</dbReference>
<sequence length="610" mass="71253">MELHLIMWWLLMAVAILILLSSLDEFYFDVVFFINSIWKKIKQLRYHYQPLTLEQLDAVPEKKIAIMVACWSEHLVIEDMLKHNIPAIHYTNYDFFIGVYPNDPLTIEAVERAKELFSNVIPVVTKLPGPTTKADNLNNIYHFILKREKENNIQYEIFLFHDAEDVIHPLSLKLYNYLIPRKDMVQIPVFPLEVSHSFATHWTYNDEFAENHTRTMIAREVIGGLVTSAGVGTGFARTAIELLSRESKGSPFNVSSFTEDYSVSLRIRVLKLKSIFLVQKIIRTQTRKRWWFFGKLVPKPVAEMVATRALFPTRYRAAIRQRARWVMGITFQEWYNTGWPGNLATRYTLFHDRKAVVTHLINFIAYILFTYWLIYFLVDARPTFTTLIKTYPFSKVIILACTLMMLFRLYQRAAATYRIYGLLAAFLSIPRSIYGNLINFHALLRAYRAFFFTPKKDSKWDKTKNTFPGKSALKKYKKKLGDLLLENKVITSDQLHEALKEQHATQERLGRILIKNYGINPDKIIQFLANQYNLEIADPEKFPVLKKEQLEHVSLEHYNWLISNQIFPIAYANNIITLALTDPANEDNRREAINRLKPCNVKFVLMSNAV</sequence>
<proteinExistence type="predicted"/>
<dbReference type="InterPro" id="IPR029044">
    <property type="entry name" value="Nucleotide-diphossugar_trans"/>
</dbReference>
<gene>
    <name evidence="10" type="ORF">NCTC13315_00728</name>
</gene>
<keyword evidence="3" id="KW-0328">Glycosyltransferase</keyword>
<keyword evidence="11" id="KW-1185">Reference proteome</keyword>
<dbReference type="SUPFAM" id="SSF160246">
    <property type="entry name" value="EspE N-terminal domain-like"/>
    <property type="match status" value="1"/>
</dbReference>
<dbReference type="GO" id="GO:0016757">
    <property type="term" value="F:glycosyltransferase activity"/>
    <property type="evidence" value="ECO:0007669"/>
    <property type="project" value="UniProtKB-KW"/>
</dbReference>
<evidence type="ECO:0000256" key="8">
    <source>
        <dbReference type="SAM" id="Phobius"/>
    </source>
</evidence>
<evidence type="ECO:0000259" key="9">
    <source>
        <dbReference type="Pfam" id="PF13632"/>
    </source>
</evidence>
<dbReference type="Gene3D" id="3.90.550.10">
    <property type="entry name" value="Spore Coat Polysaccharide Biosynthesis Protein SpsA, Chain A"/>
    <property type="match status" value="1"/>
</dbReference>
<dbReference type="InterPro" id="IPR050321">
    <property type="entry name" value="Glycosyltr_2/OpgH_subfam"/>
</dbReference>
<dbReference type="Proteomes" id="UP000254968">
    <property type="component" value="Unassembled WGS sequence"/>
</dbReference>
<feature type="transmembrane region" description="Helical" evidence="8">
    <location>
        <begin position="390"/>
        <end position="410"/>
    </location>
</feature>
<feature type="transmembrane region" description="Helical" evidence="8">
    <location>
        <begin position="417"/>
        <end position="434"/>
    </location>
</feature>
<comment type="pathway">
    <text evidence="2">Glycan metabolism.</text>
</comment>
<evidence type="ECO:0000256" key="7">
    <source>
        <dbReference type="ARBA" id="ARBA00023136"/>
    </source>
</evidence>
<reference evidence="10 11" key="1">
    <citation type="submission" date="2018-06" db="EMBL/GenBank/DDBJ databases">
        <authorList>
            <consortium name="Pathogen Informatics"/>
            <person name="Doyle S."/>
        </authorList>
    </citation>
    <scope>NUCLEOTIDE SEQUENCE [LARGE SCALE GENOMIC DNA]</scope>
    <source>
        <strain evidence="10 11">NCTC13315</strain>
    </source>
</reference>
<evidence type="ECO:0000256" key="2">
    <source>
        <dbReference type="ARBA" id="ARBA00004881"/>
    </source>
</evidence>